<reference evidence="2" key="1">
    <citation type="journal article" date="2019" name="Int. J. Syst. Evol. Microbiol.">
        <title>The Global Catalogue of Microorganisms (GCM) 10K type strain sequencing project: providing services to taxonomists for standard genome sequencing and annotation.</title>
        <authorList>
            <consortium name="The Broad Institute Genomics Platform"/>
            <consortium name="The Broad Institute Genome Sequencing Center for Infectious Disease"/>
            <person name="Wu L."/>
            <person name="Ma J."/>
        </authorList>
    </citation>
    <scope>NUCLEOTIDE SEQUENCE [LARGE SCALE GENOMIC DNA]</scope>
    <source>
        <strain evidence="2">KCTC 5701</strain>
    </source>
</reference>
<name>A0ABW0WTW5_STRNO</name>
<organism evidence="1 2">
    <name type="scientific">Streptomyces nogalater</name>
    <dbReference type="NCBI Taxonomy" id="38314"/>
    <lineage>
        <taxon>Bacteria</taxon>
        <taxon>Bacillati</taxon>
        <taxon>Actinomycetota</taxon>
        <taxon>Actinomycetes</taxon>
        <taxon>Kitasatosporales</taxon>
        <taxon>Streptomycetaceae</taxon>
        <taxon>Streptomyces</taxon>
    </lineage>
</organism>
<proteinExistence type="predicted"/>
<gene>
    <name evidence="1" type="ORF">ACFP3J_37810</name>
</gene>
<keyword evidence="2" id="KW-1185">Reference proteome</keyword>
<evidence type="ECO:0000313" key="2">
    <source>
        <dbReference type="Proteomes" id="UP001596065"/>
    </source>
</evidence>
<comment type="caution">
    <text evidence="1">The sequence shown here is derived from an EMBL/GenBank/DDBJ whole genome shotgun (WGS) entry which is preliminary data.</text>
</comment>
<accession>A0ABW0WTW5</accession>
<evidence type="ECO:0008006" key="3">
    <source>
        <dbReference type="Google" id="ProtNLM"/>
    </source>
</evidence>
<evidence type="ECO:0000313" key="1">
    <source>
        <dbReference type="EMBL" id="MFC5661193.1"/>
    </source>
</evidence>
<dbReference type="RefSeq" id="WP_344350982.1">
    <property type="nucleotide sequence ID" value="NZ_BAAASM010000040.1"/>
</dbReference>
<protein>
    <recommendedName>
        <fullName evidence="3">DUF429 domain-containing protein</fullName>
    </recommendedName>
</protein>
<dbReference type="Proteomes" id="UP001596065">
    <property type="component" value="Unassembled WGS sequence"/>
</dbReference>
<sequence length="224" mass="23351">MRVVGVDIGSVKSPSKFAWAVVDSPERTVLSCGDDPEGAVQALVQSLAEHGSAVLAVEAPMAVPVPEPDSDEWRWLGRARTGEGNRPWSAGAGAGALATGLAQTAWMLARLHTLAPRATATTQSQRFTAGEANLLLTEAFVSGTGKPVPVTTGQHAADAEAAARATLTYLTDGSNGFPLVECAPRRPLNLLALLAGWADIPVPRDELHLDVLVIRTQAGPRVAP</sequence>
<dbReference type="EMBL" id="JBHSOE010000157">
    <property type="protein sequence ID" value="MFC5661193.1"/>
    <property type="molecule type" value="Genomic_DNA"/>
</dbReference>